<feature type="transmembrane region" description="Helical" evidence="6">
    <location>
        <begin position="736"/>
        <end position="755"/>
    </location>
</feature>
<keyword evidence="5 6" id="KW-0472">Membrane</keyword>
<comment type="subcellular location">
    <subcellularLocation>
        <location evidence="1 6">Membrane</location>
        <topology evidence="1 6">Multi-pass membrane protein</topology>
    </subcellularLocation>
</comment>
<feature type="region of interest" description="Disordered" evidence="7">
    <location>
        <begin position="131"/>
        <end position="170"/>
    </location>
</feature>
<dbReference type="EMBL" id="JAGTTL010000001">
    <property type="protein sequence ID" value="KAK6328205.1"/>
    <property type="molecule type" value="Genomic_DNA"/>
</dbReference>
<evidence type="ECO:0000256" key="1">
    <source>
        <dbReference type="ARBA" id="ARBA00004141"/>
    </source>
</evidence>
<comment type="similarity">
    <text evidence="2 6">Belongs to the pecanex family.</text>
</comment>
<evidence type="ECO:0000256" key="2">
    <source>
        <dbReference type="ARBA" id="ARBA00010170"/>
    </source>
</evidence>
<protein>
    <recommendedName>
        <fullName evidence="6">Pecanex-like protein</fullName>
    </recommendedName>
</protein>
<dbReference type="PANTHER" id="PTHR12372:SF5">
    <property type="entry name" value="PECANEX-LIKE PROTEIN 2"/>
    <property type="match status" value="1"/>
</dbReference>
<dbReference type="PANTHER" id="PTHR12372">
    <property type="entry name" value="PECANEX"/>
    <property type="match status" value="1"/>
</dbReference>
<dbReference type="AlphaFoldDB" id="A0AAN8R6C0"/>
<feature type="compositionally biased region" description="Polar residues" evidence="7">
    <location>
        <begin position="24"/>
        <end position="33"/>
    </location>
</feature>
<dbReference type="GO" id="GO:0016020">
    <property type="term" value="C:membrane"/>
    <property type="evidence" value="ECO:0007669"/>
    <property type="project" value="UniProtKB-SubCell"/>
</dbReference>
<accession>A0AAN8R6C0</accession>
<evidence type="ECO:0000256" key="7">
    <source>
        <dbReference type="SAM" id="MobiDB-lite"/>
    </source>
</evidence>
<evidence type="ECO:0000259" key="8">
    <source>
        <dbReference type="Pfam" id="PF05041"/>
    </source>
</evidence>
<dbReference type="Proteomes" id="UP001356427">
    <property type="component" value="Unassembled WGS sequence"/>
</dbReference>
<feature type="compositionally biased region" description="Low complexity" evidence="7">
    <location>
        <begin position="216"/>
        <end position="229"/>
    </location>
</feature>
<feature type="transmembrane region" description="Helical" evidence="6">
    <location>
        <begin position="640"/>
        <end position="659"/>
    </location>
</feature>
<feature type="transmembrane region" description="Helical" evidence="6">
    <location>
        <begin position="767"/>
        <end position="791"/>
    </location>
</feature>
<evidence type="ECO:0000256" key="5">
    <source>
        <dbReference type="ARBA" id="ARBA00023136"/>
    </source>
</evidence>
<reference evidence="9 10" key="1">
    <citation type="submission" date="2021-04" db="EMBL/GenBank/DDBJ databases">
        <authorList>
            <person name="De Guttry C."/>
            <person name="Zahm M."/>
            <person name="Klopp C."/>
            <person name="Cabau C."/>
            <person name="Louis A."/>
            <person name="Berthelot C."/>
            <person name="Parey E."/>
            <person name="Roest Crollius H."/>
            <person name="Montfort J."/>
            <person name="Robinson-Rechavi M."/>
            <person name="Bucao C."/>
            <person name="Bouchez O."/>
            <person name="Gislard M."/>
            <person name="Lluch J."/>
            <person name="Milhes M."/>
            <person name="Lampietro C."/>
            <person name="Lopez Roques C."/>
            <person name="Donnadieu C."/>
            <person name="Braasch I."/>
            <person name="Desvignes T."/>
            <person name="Postlethwait J."/>
            <person name="Bobe J."/>
            <person name="Wedekind C."/>
            <person name="Guiguen Y."/>
        </authorList>
    </citation>
    <scope>NUCLEOTIDE SEQUENCE [LARGE SCALE GENOMIC DNA]</scope>
    <source>
        <strain evidence="9">Cs_M1</strain>
        <tissue evidence="9">Blood</tissue>
    </source>
</reference>
<dbReference type="InterPro" id="IPR007735">
    <property type="entry name" value="Pecanex_C"/>
</dbReference>
<feature type="domain" description="Pecanex C-terminal" evidence="8">
    <location>
        <begin position="1103"/>
        <end position="1183"/>
    </location>
</feature>
<dbReference type="InterPro" id="IPR039797">
    <property type="entry name" value="Pecanex"/>
</dbReference>
<keyword evidence="4 6" id="KW-1133">Transmembrane helix</keyword>
<evidence type="ECO:0000256" key="4">
    <source>
        <dbReference type="ARBA" id="ARBA00022989"/>
    </source>
</evidence>
<feature type="transmembrane region" description="Helical" evidence="6">
    <location>
        <begin position="549"/>
        <end position="566"/>
    </location>
</feature>
<sequence length="1189" mass="134819">MRSDSAVLDCRDYNEADLEHPSPLLTTADNRSSGIDVHSHPDENDPPDLNVDADGFLRIPSTFRNYGPGGRTHVRGLSMDSGKDAVLIADRSQNRQTTMTSSKSDLEAKEGQIPNESNFVEFVSLLESINSTMGASGNPPEEVTEEGARAMKEEDVTDANTETESQQERPIPLNILATTDTLHMTPETRIPIVSPDSLSSTLSPQTDQDKEPDYDSLPSQTSQSESSMLQVICRPEATNKEDAYKFHTVHRDRPRKLYAERALNLPLGAELITGNMCDLLSTSSECQDGLAGPHTDCPFQRRRLRPRRTHPEIFQEEDSIDESSETSTQEKPSRKLNYKLKLFPGKWVNILYDRLTLLALLDRNQDVVENIVAVFLAFLVAFLGFILLNHGCFKDIWVFQFCVVIASCQFSLLKGHNQIVAYSRATYFCIFCGLIWILEQMLRRKDLPVSTVYGIPIVLADALKFLRDILVGLTFCFPITFLVGLFPQINTFMIYLLEQIDIHLFGGTAASGLHSAVYSIFRSLTALSLLYGFCFGALKEPWDEQHTPALFSGFCGLLVVLSYHLSGQNSDPTVLMSLIKSKLMPTLVESEEEDEDSEDIKDPLPEKLMNSVHCLPVPKDDAQLMWFERLYMGLLCFEKYVVYPAIILSALTNDGFSLSHRKKLGIHCDVLLMTVAGMKLLRASFCSPSFQFVTLIFTVIFFEFDCSRASETFLLDFFIMSIVFHKLSDLLHKLHFIMVYIAPWQIAWGSAFHAFAQPFAVPHSAMLLLQTFITTLFYTPLSPFLGSAIFITSYPRPVKFWERNYNVSTDPQGVQPQRWDKRKSIMNKEGDKGCPNQFESMTKPLTPKRIDNSNSRLVSQVDKETGCDDNNLNSIFYEYLTRSLQHSLCGDLMLGRWGNYSSGDCFILASDYLNAFVHLIEIGNGLVTFQLRGLEFRGTYFQQREVEAITEGVEEDDSCCCCEPGHLPHFLSCNAAFNLRWLAWEVTTTKYLLEGYSISENNAATMLQVYDLRKLLITYYLKSIIYYLIQSLKLQTWIKDPSIMEALVSYTKWHHIERDPAVFSVKIDEDYVHCLQGVTRASFCNIYLEWILYCANKMEEPVDCDEDSPLVTLCYALSVLGRRSLGTASHNMSNSLESFLYGFNTLFKGDFRIATKDEWVFTDMDLLQKVVVPGVRMSLKLHQWTARVS</sequence>
<keyword evidence="3 6" id="KW-0812">Transmembrane</keyword>
<feature type="transmembrane region" description="Helical" evidence="6">
    <location>
        <begin position="419"/>
        <end position="438"/>
    </location>
</feature>
<evidence type="ECO:0000313" key="10">
    <source>
        <dbReference type="Proteomes" id="UP001356427"/>
    </source>
</evidence>
<keyword evidence="10" id="KW-1185">Reference proteome</keyword>
<name>A0AAN8R6C0_9TELE</name>
<dbReference type="Pfam" id="PF05041">
    <property type="entry name" value="Pecanex_C"/>
    <property type="match status" value="1"/>
</dbReference>
<feature type="transmembrane region" description="Helical" evidence="6">
    <location>
        <begin position="680"/>
        <end position="702"/>
    </location>
</feature>
<proteinExistence type="inferred from homology"/>
<feature type="region of interest" description="Disordered" evidence="7">
    <location>
        <begin position="189"/>
        <end position="229"/>
    </location>
</feature>
<comment type="caution">
    <text evidence="9">The sequence shown here is derived from an EMBL/GenBank/DDBJ whole genome shotgun (WGS) entry which is preliminary data.</text>
</comment>
<evidence type="ECO:0000313" key="9">
    <source>
        <dbReference type="EMBL" id="KAK6328205.1"/>
    </source>
</evidence>
<evidence type="ECO:0000256" key="6">
    <source>
        <dbReference type="RuleBase" id="RU367089"/>
    </source>
</evidence>
<feature type="region of interest" description="Disordered" evidence="7">
    <location>
        <begin position="13"/>
        <end position="52"/>
    </location>
</feature>
<feature type="transmembrane region" description="Helical" evidence="6">
    <location>
        <begin position="469"/>
        <end position="496"/>
    </location>
</feature>
<feature type="transmembrane region" description="Helical" evidence="6">
    <location>
        <begin position="371"/>
        <end position="389"/>
    </location>
</feature>
<feature type="transmembrane region" description="Helical" evidence="6">
    <location>
        <begin position="516"/>
        <end position="537"/>
    </location>
</feature>
<evidence type="ECO:0000256" key="3">
    <source>
        <dbReference type="ARBA" id="ARBA00022692"/>
    </source>
</evidence>
<feature type="transmembrane region" description="Helical" evidence="6">
    <location>
        <begin position="396"/>
        <end position="413"/>
    </location>
</feature>
<gene>
    <name evidence="9" type="ORF">J4Q44_G00001830</name>
</gene>
<organism evidence="9 10">
    <name type="scientific">Coregonus suidteri</name>
    <dbReference type="NCBI Taxonomy" id="861788"/>
    <lineage>
        <taxon>Eukaryota</taxon>
        <taxon>Metazoa</taxon>
        <taxon>Chordata</taxon>
        <taxon>Craniata</taxon>
        <taxon>Vertebrata</taxon>
        <taxon>Euteleostomi</taxon>
        <taxon>Actinopterygii</taxon>
        <taxon>Neopterygii</taxon>
        <taxon>Teleostei</taxon>
        <taxon>Protacanthopterygii</taxon>
        <taxon>Salmoniformes</taxon>
        <taxon>Salmonidae</taxon>
        <taxon>Coregoninae</taxon>
        <taxon>Coregonus</taxon>
    </lineage>
</organism>
<feature type="compositionally biased region" description="Polar residues" evidence="7">
    <location>
        <begin position="196"/>
        <end position="206"/>
    </location>
</feature>